<keyword evidence="2" id="KW-0812">Transmembrane</keyword>
<dbReference type="InterPro" id="IPR052728">
    <property type="entry name" value="O2_lipid_transport_reg"/>
</dbReference>
<dbReference type="AlphaFoldDB" id="A0A9P0JMV6"/>
<feature type="transmembrane region" description="Helical" evidence="2">
    <location>
        <begin position="813"/>
        <end position="834"/>
    </location>
</feature>
<dbReference type="Pfam" id="PF20146">
    <property type="entry name" value="NRF"/>
    <property type="match status" value="1"/>
</dbReference>
<feature type="domain" description="Nose resistant-to-fluoxetine protein N-terminal" evidence="4">
    <location>
        <begin position="221"/>
        <end position="362"/>
    </location>
</feature>
<proteinExistence type="predicted"/>
<feature type="transmembrane region" description="Helical" evidence="2">
    <location>
        <begin position="385"/>
        <end position="404"/>
    </location>
</feature>
<keyword evidence="3" id="KW-0732">Signal</keyword>
<dbReference type="Proteomes" id="UP001152888">
    <property type="component" value="Unassembled WGS sequence"/>
</dbReference>
<keyword evidence="2" id="KW-0472">Membrane</keyword>
<keyword evidence="6" id="KW-1185">Reference proteome</keyword>
<dbReference type="EMBL" id="CAKOFQ010006664">
    <property type="protein sequence ID" value="CAH1956128.1"/>
    <property type="molecule type" value="Genomic_DNA"/>
</dbReference>
<organism evidence="5 6">
    <name type="scientific">Acanthoscelides obtectus</name>
    <name type="common">Bean weevil</name>
    <name type="synonym">Bruchus obtectus</name>
    <dbReference type="NCBI Taxonomy" id="200917"/>
    <lineage>
        <taxon>Eukaryota</taxon>
        <taxon>Metazoa</taxon>
        <taxon>Ecdysozoa</taxon>
        <taxon>Arthropoda</taxon>
        <taxon>Hexapoda</taxon>
        <taxon>Insecta</taxon>
        <taxon>Pterygota</taxon>
        <taxon>Neoptera</taxon>
        <taxon>Endopterygota</taxon>
        <taxon>Coleoptera</taxon>
        <taxon>Polyphaga</taxon>
        <taxon>Cucujiformia</taxon>
        <taxon>Chrysomeloidea</taxon>
        <taxon>Chrysomelidae</taxon>
        <taxon>Bruchinae</taxon>
        <taxon>Bruchini</taxon>
        <taxon>Acanthoscelides</taxon>
    </lineage>
</organism>
<dbReference type="PANTHER" id="PTHR11161:SF72">
    <property type="entry name" value="FI21449P1"/>
    <property type="match status" value="1"/>
</dbReference>
<dbReference type="OrthoDB" id="207378at2759"/>
<protein>
    <recommendedName>
        <fullName evidence="4">Nose resistant-to-fluoxetine protein N-terminal domain-containing protein</fullName>
    </recommendedName>
</protein>
<keyword evidence="2" id="KW-1133">Transmembrane helix</keyword>
<feature type="transmembrane region" description="Helical" evidence="2">
    <location>
        <begin position="782"/>
        <end position="801"/>
    </location>
</feature>
<feature type="compositionally biased region" description="Polar residues" evidence="1">
    <location>
        <begin position="136"/>
        <end position="146"/>
    </location>
</feature>
<evidence type="ECO:0000259" key="4">
    <source>
        <dbReference type="SMART" id="SM00703"/>
    </source>
</evidence>
<dbReference type="Pfam" id="PF01757">
    <property type="entry name" value="Acyl_transf_3"/>
    <property type="match status" value="1"/>
</dbReference>
<feature type="transmembrane region" description="Helical" evidence="2">
    <location>
        <begin position="526"/>
        <end position="550"/>
    </location>
</feature>
<evidence type="ECO:0000313" key="6">
    <source>
        <dbReference type="Proteomes" id="UP001152888"/>
    </source>
</evidence>
<feature type="chain" id="PRO_5040204255" description="Nose resistant-to-fluoxetine protein N-terminal domain-containing protein" evidence="3">
    <location>
        <begin position="25"/>
        <end position="917"/>
    </location>
</feature>
<feature type="transmembrane region" description="Helical" evidence="2">
    <location>
        <begin position="846"/>
        <end position="868"/>
    </location>
</feature>
<feature type="transmembrane region" description="Helical" evidence="2">
    <location>
        <begin position="715"/>
        <end position="732"/>
    </location>
</feature>
<feature type="transmembrane region" description="Helical" evidence="2">
    <location>
        <begin position="580"/>
        <end position="601"/>
    </location>
</feature>
<feature type="signal peptide" evidence="3">
    <location>
        <begin position="1"/>
        <end position="24"/>
    </location>
</feature>
<evidence type="ECO:0000256" key="2">
    <source>
        <dbReference type="SAM" id="Phobius"/>
    </source>
</evidence>
<dbReference type="InterPro" id="IPR006621">
    <property type="entry name" value="Nose-resist-to-fluoxetine_N"/>
</dbReference>
<feature type="transmembrane region" description="Helical" evidence="2">
    <location>
        <begin position="482"/>
        <end position="506"/>
    </location>
</feature>
<evidence type="ECO:0000256" key="3">
    <source>
        <dbReference type="SAM" id="SignalP"/>
    </source>
</evidence>
<evidence type="ECO:0000256" key="1">
    <source>
        <dbReference type="SAM" id="MobiDB-lite"/>
    </source>
</evidence>
<feature type="transmembrane region" description="Helical" evidence="2">
    <location>
        <begin position="744"/>
        <end position="762"/>
    </location>
</feature>
<feature type="compositionally biased region" description="Polar residues" evidence="1">
    <location>
        <begin position="157"/>
        <end position="180"/>
    </location>
</feature>
<accession>A0A9P0JMV6</accession>
<evidence type="ECO:0000313" key="5">
    <source>
        <dbReference type="EMBL" id="CAH1956128.1"/>
    </source>
</evidence>
<dbReference type="GO" id="GO:0016747">
    <property type="term" value="F:acyltransferase activity, transferring groups other than amino-acyl groups"/>
    <property type="evidence" value="ECO:0007669"/>
    <property type="project" value="InterPro"/>
</dbReference>
<dbReference type="SMART" id="SM00703">
    <property type="entry name" value="NRF"/>
    <property type="match status" value="1"/>
</dbReference>
<dbReference type="PANTHER" id="PTHR11161">
    <property type="entry name" value="O-ACYLTRANSFERASE"/>
    <property type="match status" value="1"/>
</dbReference>
<feature type="region of interest" description="Disordered" evidence="1">
    <location>
        <begin position="888"/>
        <end position="917"/>
    </location>
</feature>
<dbReference type="InterPro" id="IPR002656">
    <property type="entry name" value="Acyl_transf_3_dom"/>
</dbReference>
<comment type="caution">
    <text evidence="5">The sequence shown here is derived from an EMBL/GenBank/DDBJ whole genome shotgun (WGS) entry which is preliminary data.</text>
</comment>
<feature type="transmembrane region" description="Helical" evidence="2">
    <location>
        <begin position="641"/>
        <end position="661"/>
    </location>
</feature>
<reference evidence="5" key="1">
    <citation type="submission" date="2022-03" db="EMBL/GenBank/DDBJ databases">
        <authorList>
            <person name="Sayadi A."/>
        </authorList>
    </citation>
    <scope>NUCLEOTIDE SEQUENCE</scope>
</reference>
<feature type="transmembrane region" description="Helical" evidence="2">
    <location>
        <begin position="668"/>
        <end position="695"/>
    </location>
</feature>
<gene>
    <name evidence="5" type="ORF">ACAOBT_LOCUS1423</name>
</gene>
<feature type="region of interest" description="Disordered" evidence="1">
    <location>
        <begin position="112"/>
        <end position="199"/>
    </location>
</feature>
<sequence length="917" mass="103714">MKSSMLAKVLFVLCVAGVSHFVNGDDLSNETSDSSVSESPIASRSIIHPGDLSNPNIVEVKNLSTIHDSENINSYSLDQNVFTHERNGDQKLKIVSESAHVISELANTKKLSSEKIGSTEVEQSSTIEAGNDLDSGIQTISNTNKPDVSEHPKATKAQPSQQLRYTSSAQSSTSLKTNVASSSTEKRTRRTSSSRSSSFSEKLKGWQPLYGIGRLGREASDAKCRKELQELVEAIENEKVWALKALDASGTPEPGFFYGNNLWIGSHFQCVDISNRKPFEVNKNVPHAAPTPYDYPPFQMAFAMVYARHNSTLQQHTQLPSEWTVQLGLCIPKSCSSDDLKHLSKKYFSEDNLEFQNIYKVKLDVLDVKKLREDAGWFFMLPKTIVFSVIVIITLLCCIVGTILDVRRHNKEKNLISGHNAGITMNGKRITTNISTVELVPPGLDSELSNLEPRSLEKILVCFSVYSNTKNLMKTKLSSDSIGCIHGLRFLGMLWVIGVHSIFYQVDFFKDQAVGFRVSEEFFSQIFSNSTYCVDTYLVISGFLVGYLYYKAKNPHEEMKKKINCIGKINEFFQMYINRYLRLTPPYIVLIIFADCIHTYYKYSSSLTSFEKQDQLCEKYWWRNLLYINNLYPRSEMCLSWSWYLSLDTQAFMVAIALLILSTVVFKIAAAFTILLVLVNIVAVSMKTYSIGYIPTMDEQFAQLDAIYDLPWHRIGPYLIGVITAYFLKVRLQNKLSLQRSTRIFLWIIFPLLNLWIIFTIYTRQISIEYSAFYMGTSRVLWGIGISWILIACCTGNAPLLNKFLSFKGFIPLSRMTYCAYLLNPLTAQMMFLGSETGFTAVKASMALSICAVSLNTFYMSYLYCLMFECPFVRLTKMALAKVMGKRSGTQSNRTDDQTQKNIGDKTNNNITTNENS</sequence>
<name>A0A9P0JMV6_ACAOB</name>
<feature type="compositionally biased region" description="Polar residues" evidence="1">
    <location>
        <begin position="900"/>
        <end position="917"/>
    </location>
</feature>